<evidence type="ECO:0000256" key="1">
    <source>
        <dbReference type="ARBA" id="ARBA00006432"/>
    </source>
</evidence>
<dbReference type="PROSITE" id="PS50075">
    <property type="entry name" value="CARRIER"/>
    <property type="match status" value="1"/>
</dbReference>
<evidence type="ECO:0000256" key="2">
    <source>
        <dbReference type="ARBA" id="ARBA00022598"/>
    </source>
</evidence>
<dbReference type="AlphaFoldDB" id="A0AAU8APF4"/>
<dbReference type="PANTHER" id="PTHR43201:SF5">
    <property type="entry name" value="MEDIUM-CHAIN ACYL-COA LIGASE ACSF2, MITOCHONDRIAL"/>
    <property type="match status" value="1"/>
</dbReference>
<dbReference type="InterPro" id="IPR045851">
    <property type="entry name" value="AMP-bd_C_sf"/>
</dbReference>
<sequence>MESRDGLAGGIAKLGKLFGTQIALSDGESGNSISFEELAETIPVASAELDRLGLPRGGLIAFRSALPFQTAQLFLSLAPHRPLAPIPAHAKLAEVRDLLGLLRPAALVLAQHEDGLVELCGDLEIPCLLAQANGTDPVSLAPLTDGMRPAPNARRLDGPGVVLTTSGTTGTPKLVALDETRLILSAGNIARSLDLRQSDTGIVIMPLHHVHGLVTGLLAPLLVGARSLIQPSPDPRAFLETAAATGASWYTAVPTMHRAILDLARRQPELAERCTIRLARSASSALPSEVRQGIASVFNCAVVEAYGMTEATHMICTQMPGENTKHGDVGRPEAVSLEVRDGDRRAVGDAEPGEIWIRGDAVIDGYLDNPAANASTFDNGWMRTGDIGRLNPDGTLTIIAREKEVVKRGGAQVAPTEIEEALLARPGVRDAIAFGVAHPTLGQDLAAAVVIDPASGGDVRELRASLFDVLSDYKVPSRILTVAEIPKGPTGKPRRLDMEHLLAGPLNAASEPPRSATEGILSALFAATLGRDTMGRSDDFFLSGGDSLSGTSTIVELNMLLRINLSPEILFRYPTVAELGAHVDAMDGGRVKHSLEALYGDSDADTAIGL</sequence>
<evidence type="ECO:0000313" key="4">
    <source>
        <dbReference type="EMBL" id="XCC96489.1"/>
    </source>
</evidence>
<evidence type="ECO:0000259" key="3">
    <source>
        <dbReference type="PROSITE" id="PS50075"/>
    </source>
</evidence>
<dbReference type="InterPro" id="IPR000873">
    <property type="entry name" value="AMP-dep_synth/lig_dom"/>
</dbReference>
<dbReference type="SUPFAM" id="SSF56801">
    <property type="entry name" value="Acetyl-CoA synthetase-like"/>
    <property type="match status" value="1"/>
</dbReference>
<dbReference type="Gene3D" id="1.10.1200.10">
    <property type="entry name" value="ACP-like"/>
    <property type="match status" value="1"/>
</dbReference>
<reference evidence="4" key="1">
    <citation type="submission" date="2023-02" db="EMBL/GenBank/DDBJ databases">
        <title>Description and genomic characterization of Salipiger bruguierae sp. nov., isolated from the sediment of mangrove plant Bruguiera sexangula.</title>
        <authorList>
            <person name="Long M."/>
        </authorList>
    </citation>
    <scope>NUCLEOTIDE SEQUENCE</scope>
    <source>
        <strain evidence="4">H15</strain>
    </source>
</reference>
<dbReference type="GO" id="GO:0031956">
    <property type="term" value="F:medium-chain fatty acid-CoA ligase activity"/>
    <property type="evidence" value="ECO:0007669"/>
    <property type="project" value="TreeGrafter"/>
</dbReference>
<dbReference type="Pfam" id="PF00550">
    <property type="entry name" value="PP-binding"/>
    <property type="match status" value="1"/>
</dbReference>
<dbReference type="InterPro" id="IPR009081">
    <property type="entry name" value="PP-bd_ACP"/>
</dbReference>
<gene>
    <name evidence="4" type="ORF">PVT71_17570</name>
</gene>
<organism evidence="4">
    <name type="scientific">Alloyangia sp. H15</name>
    <dbReference type="NCBI Taxonomy" id="3029062"/>
    <lineage>
        <taxon>Bacteria</taxon>
        <taxon>Pseudomonadati</taxon>
        <taxon>Pseudomonadota</taxon>
        <taxon>Alphaproteobacteria</taxon>
        <taxon>Rhodobacterales</taxon>
        <taxon>Roseobacteraceae</taxon>
        <taxon>Alloyangia</taxon>
    </lineage>
</organism>
<proteinExistence type="inferred from homology"/>
<dbReference type="EMBL" id="CP123385">
    <property type="protein sequence ID" value="XCC96489.1"/>
    <property type="molecule type" value="Genomic_DNA"/>
</dbReference>
<dbReference type="SUPFAM" id="SSF47336">
    <property type="entry name" value="ACP-like"/>
    <property type="match status" value="1"/>
</dbReference>
<protein>
    <submittedName>
        <fullName evidence="4">Non-ribosomal peptide synthetase</fullName>
    </submittedName>
</protein>
<dbReference type="Pfam" id="PF00501">
    <property type="entry name" value="AMP-binding"/>
    <property type="match status" value="1"/>
</dbReference>
<accession>A0AAU8APF4</accession>
<dbReference type="Gene3D" id="3.40.50.12780">
    <property type="entry name" value="N-terminal domain of ligase-like"/>
    <property type="match status" value="1"/>
</dbReference>
<name>A0AAU8APF4_9RHOB</name>
<feature type="domain" description="Carrier" evidence="3">
    <location>
        <begin position="512"/>
        <end position="587"/>
    </location>
</feature>
<keyword evidence="2" id="KW-0436">Ligase</keyword>
<dbReference type="InterPro" id="IPR036736">
    <property type="entry name" value="ACP-like_sf"/>
</dbReference>
<dbReference type="RefSeq" id="WP_353475367.1">
    <property type="nucleotide sequence ID" value="NZ_CP123385.1"/>
</dbReference>
<dbReference type="Pfam" id="PF13193">
    <property type="entry name" value="AMP-binding_C"/>
    <property type="match status" value="1"/>
</dbReference>
<comment type="similarity">
    <text evidence="1">Belongs to the ATP-dependent AMP-binding enzyme family.</text>
</comment>
<dbReference type="PROSITE" id="PS00455">
    <property type="entry name" value="AMP_BINDING"/>
    <property type="match status" value="1"/>
</dbReference>
<dbReference type="InterPro" id="IPR020845">
    <property type="entry name" value="AMP-binding_CS"/>
</dbReference>
<dbReference type="InterPro" id="IPR042099">
    <property type="entry name" value="ANL_N_sf"/>
</dbReference>
<dbReference type="InterPro" id="IPR025110">
    <property type="entry name" value="AMP-bd_C"/>
</dbReference>
<dbReference type="Gene3D" id="3.30.300.30">
    <property type="match status" value="1"/>
</dbReference>
<dbReference type="PANTHER" id="PTHR43201">
    <property type="entry name" value="ACYL-COA SYNTHETASE"/>
    <property type="match status" value="1"/>
</dbReference>
<dbReference type="GO" id="GO:0006631">
    <property type="term" value="P:fatty acid metabolic process"/>
    <property type="evidence" value="ECO:0007669"/>
    <property type="project" value="TreeGrafter"/>
</dbReference>